<dbReference type="GO" id="GO:1990904">
    <property type="term" value="C:ribonucleoprotein complex"/>
    <property type="evidence" value="ECO:0007669"/>
    <property type="project" value="UniProtKB-UniRule"/>
</dbReference>
<dbReference type="Proteomes" id="UP001295684">
    <property type="component" value="Unassembled WGS sequence"/>
</dbReference>
<dbReference type="AlphaFoldDB" id="A0AAD1XGD5"/>
<dbReference type="GO" id="GO:0003735">
    <property type="term" value="F:structural constituent of ribosome"/>
    <property type="evidence" value="ECO:0007669"/>
    <property type="project" value="UniProtKB-UniRule"/>
</dbReference>
<dbReference type="GO" id="GO:0003723">
    <property type="term" value="F:RNA binding"/>
    <property type="evidence" value="ECO:0007669"/>
    <property type="project" value="InterPro"/>
</dbReference>
<comment type="caution">
    <text evidence="3">The sequence shown here is derived from an EMBL/GenBank/DDBJ whole genome shotgun (WGS) entry which is preliminary data.</text>
</comment>
<dbReference type="GO" id="GO:0006412">
    <property type="term" value="P:translation"/>
    <property type="evidence" value="ECO:0007669"/>
    <property type="project" value="InterPro"/>
</dbReference>
<evidence type="ECO:0000313" key="3">
    <source>
        <dbReference type="EMBL" id="CAI2371427.1"/>
    </source>
</evidence>
<name>A0AAD1XGD5_EUPCR</name>
<feature type="domain" description="S5 DRBM" evidence="2">
    <location>
        <begin position="220"/>
        <end position="283"/>
    </location>
</feature>
<keyword evidence="1" id="KW-0687">Ribonucleoprotein</keyword>
<proteinExistence type="predicted"/>
<accession>A0AAD1XGD5</accession>
<sequence>MFTGWQRFNSRIPTLAARSHNQFSQGINQLQGGALALRMMSSGFNIKKNPRNRMLYFKNENQDIYSQYKRPKTIQEMKKLQSFVKKKVSEPGESLTSSILTQAKRDESFNDFLKEFKAKHEKDWANIIDLTKEKKEDLLINKTLDERKDELVMLEEFRRRKNVANFRETLHQKRVDVGLDDGTTLPRYEPDKYLPKKRSPGPPSRFFAPEGNEIFDPTKFTLLFMETDSVTLVTRLNRINSRRVLVFCGNGEGIISYGKGKGLDYQAAFQKAFIELKKNLICIDLDHFQTLTAPLYARFNDFRLWLYPRASPNYWGSMQMMHMLIQTGIYHVRFIIKSRKNDRYSMIYTFFKCVTAIKKPTDFAKVTGQKLTSITYHSPLGASMITPMVHEYAANQRPR</sequence>
<keyword evidence="1" id="KW-0689">Ribosomal protein</keyword>
<protein>
    <recommendedName>
        <fullName evidence="2">S5 DRBM domain-containing protein</fullName>
    </recommendedName>
</protein>
<keyword evidence="4" id="KW-1185">Reference proteome</keyword>
<gene>
    <name evidence="3" type="ORF">ECRASSUSDP1_LOCUS12750</name>
</gene>
<dbReference type="GO" id="GO:0005840">
    <property type="term" value="C:ribosome"/>
    <property type="evidence" value="ECO:0007669"/>
    <property type="project" value="UniProtKB-KW"/>
</dbReference>
<organism evidence="3 4">
    <name type="scientific">Euplotes crassus</name>
    <dbReference type="NCBI Taxonomy" id="5936"/>
    <lineage>
        <taxon>Eukaryota</taxon>
        <taxon>Sar</taxon>
        <taxon>Alveolata</taxon>
        <taxon>Ciliophora</taxon>
        <taxon>Intramacronucleata</taxon>
        <taxon>Spirotrichea</taxon>
        <taxon>Hypotrichia</taxon>
        <taxon>Euplotida</taxon>
        <taxon>Euplotidae</taxon>
        <taxon>Moneuplotes</taxon>
    </lineage>
</organism>
<evidence type="ECO:0000259" key="2">
    <source>
        <dbReference type="PROSITE" id="PS50881"/>
    </source>
</evidence>
<dbReference type="EMBL" id="CAMPGE010012664">
    <property type="protein sequence ID" value="CAI2371427.1"/>
    <property type="molecule type" value="Genomic_DNA"/>
</dbReference>
<dbReference type="Pfam" id="PF00333">
    <property type="entry name" value="Ribosomal_S5"/>
    <property type="match status" value="1"/>
</dbReference>
<dbReference type="InterPro" id="IPR013810">
    <property type="entry name" value="Ribosomal_uS5_N"/>
</dbReference>
<dbReference type="Gene3D" id="3.30.160.20">
    <property type="match status" value="1"/>
</dbReference>
<dbReference type="PROSITE" id="PS50881">
    <property type="entry name" value="S5_DSRBD"/>
    <property type="match status" value="1"/>
</dbReference>
<evidence type="ECO:0000313" key="4">
    <source>
        <dbReference type="Proteomes" id="UP001295684"/>
    </source>
</evidence>
<reference evidence="3" key="1">
    <citation type="submission" date="2023-07" db="EMBL/GenBank/DDBJ databases">
        <authorList>
            <consortium name="AG Swart"/>
            <person name="Singh M."/>
            <person name="Singh A."/>
            <person name="Seah K."/>
            <person name="Emmerich C."/>
        </authorList>
    </citation>
    <scope>NUCLEOTIDE SEQUENCE</scope>
    <source>
        <strain evidence="3">DP1</strain>
    </source>
</reference>
<evidence type="ECO:0000256" key="1">
    <source>
        <dbReference type="PROSITE-ProRule" id="PRU00268"/>
    </source>
</evidence>
<dbReference type="SUPFAM" id="SSF54768">
    <property type="entry name" value="dsRNA-binding domain-like"/>
    <property type="match status" value="1"/>
</dbReference>